<dbReference type="Proteomes" id="UP001275084">
    <property type="component" value="Unassembled WGS sequence"/>
</dbReference>
<evidence type="ECO:0000313" key="1">
    <source>
        <dbReference type="EMBL" id="KAK3362489.1"/>
    </source>
</evidence>
<accession>A0AAJ0HTE0</accession>
<protein>
    <submittedName>
        <fullName evidence="1">Uncharacterized protein</fullName>
    </submittedName>
</protein>
<comment type="caution">
    <text evidence="1">The sequence shown here is derived from an EMBL/GenBank/DDBJ whole genome shotgun (WGS) entry which is preliminary data.</text>
</comment>
<keyword evidence="2" id="KW-1185">Reference proteome</keyword>
<dbReference type="EMBL" id="JAUIQD010000001">
    <property type="protein sequence ID" value="KAK3362489.1"/>
    <property type="molecule type" value="Genomic_DNA"/>
</dbReference>
<gene>
    <name evidence="1" type="ORF">B0T25DRAFT_7595</name>
</gene>
<reference evidence="1" key="1">
    <citation type="journal article" date="2023" name="Mol. Phylogenet. Evol.">
        <title>Genome-scale phylogeny and comparative genomics of the fungal order Sordariales.</title>
        <authorList>
            <person name="Hensen N."/>
            <person name="Bonometti L."/>
            <person name="Westerberg I."/>
            <person name="Brannstrom I.O."/>
            <person name="Guillou S."/>
            <person name="Cros-Aarteil S."/>
            <person name="Calhoun S."/>
            <person name="Haridas S."/>
            <person name="Kuo A."/>
            <person name="Mondo S."/>
            <person name="Pangilinan J."/>
            <person name="Riley R."/>
            <person name="LaButti K."/>
            <person name="Andreopoulos B."/>
            <person name="Lipzen A."/>
            <person name="Chen C."/>
            <person name="Yan M."/>
            <person name="Daum C."/>
            <person name="Ng V."/>
            <person name="Clum A."/>
            <person name="Steindorff A."/>
            <person name="Ohm R.A."/>
            <person name="Martin F."/>
            <person name="Silar P."/>
            <person name="Natvig D.O."/>
            <person name="Lalanne C."/>
            <person name="Gautier V."/>
            <person name="Ament-Velasquez S.L."/>
            <person name="Kruys A."/>
            <person name="Hutchinson M.I."/>
            <person name="Powell A.J."/>
            <person name="Barry K."/>
            <person name="Miller A.N."/>
            <person name="Grigoriev I.V."/>
            <person name="Debuchy R."/>
            <person name="Gladieux P."/>
            <person name="Hiltunen Thoren M."/>
            <person name="Johannesson H."/>
        </authorList>
    </citation>
    <scope>NUCLEOTIDE SEQUENCE</scope>
    <source>
        <strain evidence="1">CBS 955.72</strain>
    </source>
</reference>
<dbReference type="AlphaFoldDB" id="A0AAJ0HTE0"/>
<name>A0AAJ0HTE0_9PEZI</name>
<reference evidence="1" key="2">
    <citation type="submission" date="2023-06" db="EMBL/GenBank/DDBJ databases">
        <authorList>
            <consortium name="Lawrence Berkeley National Laboratory"/>
            <person name="Haridas S."/>
            <person name="Hensen N."/>
            <person name="Bonometti L."/>
            <person name="Westerberg I."/>
            <person name="Brannstrom I.O."/>
            <person name="Guillou S."/>
            <person name="Cros-Aarteil S."/>
            <person name="Calhoun S."/>
            <person name="Kuo A."/>
            <person name="Mondo S."/>
            <person name="Pangilinan J."/>
            <person name="Riley R."/>
            <person name="Labutti K."/>
            <person name="Andreopoulos B."/>
            <person name="Lipzen A."/>
            <person name="Chen C."/>
            <person name="Yanf M."/>
            <person name="Daum C."/>
            <person name="Ng V."/>
            <person name="Clum A."/>
            <person name="Steindorff A."/>
            <person name="Ohm R."/>
            <person name="Martin F."/>
            <person name="Silar P."/>
            <person name="Natvig D."/>
            <person name="Lalanne C."/>
            <person name="Gautier V."/>
            <person name="Ament-Velasquez S.L."/>
            <person name="Kruys A."/>
            <person name="Hutchinson M.I."/>
            <person name="Powell A.J."/>
            <person name="Barry K."/>
            <person name="Miller A.N."/>
            <person name="Grigoriev I.V."/>
            <person name="Debuchy R."/>
            <person name="Gladieux P."/>
            <person name="Thoren M.H."/>
            <person name="Johannesson H."/>
        </authorList>
    </citation>
    <scope>NUCLEOTIDE SEQUENCE</scope>
    <source>
        <strain evidence="1">CBS 955.72</strain>
    </source>
</reference>
<sequence length="78" mass="8431">MTQNNVHAKSYLKMWRGAITVELLVVLCVVVGGEISVTISTTVGTHDIAANSWHGSPPAIDPWLLGMPYHHHGNPCTV</sequence>
<proteinExistence type="predicted"/>
<organism evidence="1 2">
    <name type="scientific">Lasiosphaeria hispida</name>
    <dbReference type="NCBI Taxonomy" id="260671"/>
    <lineage>
        <taxon>Eukaryota</taxon>
        <taxon>Fungi</taxon>
        <taxon>Dikarya</taxon>
        <taxon>Ascomycota</taxon>
        <taxon>Pezizomycotina</taxon>
        <taxon>Sordariomycetes</taxon>
        <taxon>Sordariomycetidae</taxon>
        <taxon>Sordariales</taxon>
        <taxon>Lasiosphaeriaceae</taxon>
        <taxon>Lasiosphaeria</taxon>
    </lineage>
</organism>
<evidence type="ECO:0000313" key="2">
    <source>
        <dbReference type="Proteomes" id="UP001275084"/>
    </source>
</evidence>